<evidence type="ECO:0000313" key="3">
    <source>
        <dbReference type="Proteomes" id="UP001162480"/>
    </source>
</evidence>
<keyword evidence="3" id="KW-1185">Reference proteome</keyword>
<dbReference type="AlphaFoldDB" id="A0AA36FM86"/>
<gene>
    <name evidence="2" type="ORF">OCTVUL_1B029627</name>
</gene>
<evidence type="ECO:0000313" key="2">
    <source>
        <dbReference type="EMBL" id="CAI9743002.1"/>
    </source>
</evidence>
<feature type="compositionally biased region" description="Low complexity" evidence="1">
    <location>
        <begin position="40"/>
        <end position="55"/>
    </location>
</feature>
<feature type="compositionally biased region" description="Basic and acidic residues" evidence="1">
    <location>
        <begin position="1"/>
        <end position="20"/>
    </location>
</feature>
<feature type="compositionally biased region" description="Low complexity" evidence="1">
    <location>
        <begin position="69"/>
        <end position="78"/>
    </location>
</feature>
<dbReference type="SUPFAM" id="SSF101447">
    <property type="entry name" value="Formin homology 2 domain (FH2 domain)"/>
    <property type="match status" value="1"/>
</dbReference>
<feature type="region of interest" description="Disordered" evidence="1">
    <location>
        <begin position="1"/>
        <end position="78"/>
    </location>
</feature>
<reference evidence="2" key="1">
    <citation type="submission" date="2023-08" db="EMBL/GenBank/DDBJ databases">
        <authorList>
            <person name="Alioto T."/>
            <person name="Alioto T."/>
            <person name="Gomez Garrido J."/>
        </authorList>
    </citation>
    <scope>NUCLEOTIDE SEQUENCE</scope>
</reference>
<dbReference type="EMBL" id="OX597841">
    <property type="protein sequence ID" value="CAI9743002.1"/>
    <property type="molecule type" value="Genomic_DNA"/>
</dbReference>
<proteinExistence type="predicted"/>
<name>A0AA36FM86_OCTVU</name>
<sequence length="137" mass="15445">MRNSGEKERDREKSRSSRGGDEEEEEEEGAILIHSKHRNTTTTTTTTTTKVNTKATPPPPPPPPPPPLTTTTTTHKNNNNRYSNWISIYGKTKTMMDVYTAAWFLICAVTINGDRTSLKRPNFKPGKPIFLSRFIVL</sequence>
<feature type="compositionally biased region" description="Pro residues" evidence="1">
    <location>
        <begin position="56"/>
        <end position="68"/>
    </location>
</feature>
<dbReference type="Proteomes" id="UP001162480">
    <property type="component" value="Chromosome 28"/>
</dbReference>
<protein>
    <submittedName>
        <fullName evidence="2">Uncharacterized protein</fullName>
    </submittedName>
</protein>
<accession>A0AA36FM86</accession>
<evidence type="ECO:0000256" key="1">
    <source>
        <dbReference type="SAM" id="MobiDB-lite"/>
    </source>
</evidence>
<organism evidence="2 3">
    <name type="scientific">Octopus vulgaris</name>
    <name type="common">Common octopus</name>
    <dbReference type="NCBI Taxonomy" id="6645"/>
    <lineage>
        <taxon>Eukaryota</taxon>
        <taxon>Metazoa</taxon>
        <taxon>Spiralia</taxon>
        <taxon>Lophotrochozoa</taxon>
        <taxon>Mollusca</taxon>
        <taxon>Cephalopoda</taxon>
        <taxon>Coleoidea</taxon>
        <taxon>Octopodiformes</taxon>
        <taxon>Octopoda</taxon>
        <taxon>Incirrata</taxon>
        <taxon>Octopodidae</taxon>
        <taxon>Octopus</taxon>
    </lineage>
</organism>